<dbReference type="SUPFAM" id="SSF51338">
    <property type="entry name" value="Composite domain of metallo-dependent hydrolases"/>
    <property type="match status" value="1"/>
</dbReference>
<feature type="domain" description="Amidohydrolase-related" evidence="1">
    <location>
        <begin position="68"/>
        <end position="414"/>
    </location>
</feature>
<dbReference type="CDD" id="cd01293">
    <property type="entry name" value="Bact_CD"/>
    <property type="match status" value="1"/>
</dbReference>
<dbReference type="RefSeq" id="WP_328015749.1">
    <property type="nucleotide sequence ID" value="NZ_JARTFS010000016.1"/>
</dbReference>
<organism evidence="2 3">
    <name type="scientific">Metabacillus fastidiosus</name>
    <dbReference type="NCBI Taxonomy" id="1458"/>
    <lineage>
        <taxon>Bacteria</taxon>
        <taxon>Bacillati</taxon>
        <taxon>Bacillota</taxon>
        <taxon>Bacilli</taxon>
        <taxon>Bacillales</taxon>
        <taxon>Bacillaceae</taxon>
        <taxon>Metabacillus</taxon>
    </lineage>
</organism>
<dbReference type="InterPro" id="IPR011059">
    <property type="entry name" value="Metal-dep_hydrolase_composite"/>
</dbReference>
<sequence length="432" mass="48651">MSEVHLINARLPLRDELDLYELKAVNGVWVSVQKQERMVYMSESIPIQDITPRYEHEEGRPVDLAGRIVLPGFVDAHTHLDKAFTIQNVKNRSGTLFEAIKNYNKVISSFTKEDIKRRIEQAVLQSVKNGTVAIRSHLNFPYEYGESIAFRTIYAALGARESLRDIVDIQYVLMVPSREHSAEMWRAVEEAIKAGIDIIGGAPHVVHEHERFTDELFKIAVKYNIPIDLHTDERDDPHIQTISYLAEKTIAEGYQGKVTAGHLCTLSAIEPEKANTIINRMLEAELSAITLPASNLYLQGREDEGPVRRGITRVKELLHSGIKTAVASDNIQDPFHPFGNGDLLQAGLLTAYAAHMGSEDELQSLLQMITSLPASILGLSQYGIEAGHPVRFVVCDAQTHIELFSNLSPNRWVYRDFQWLHVSRKNGEWGNI</sequence>
<dbReference type="Gene3D" id="2.30.40.10">
    <property type="entry name" value="Urease, subunit C, domain 1"/>
    <property type="match status" value="1"/>
</dbReference>
<evidence type="ECO:0000313" key="3">
    <source>
        <dbReference type="Proteomes" id="UP001342826"/>
    </source>
</evidence>
<dbReference type="Proteomes" id="UP001342826">
    <property type="component" value="Unassembled WGS sequence"/>
</dbReference>
<reference evidence="2 3" key="1">
    <citation type="submission" date="2023-03" db="EMBL/GenBank/DDBJ databases">
        <title>Bacillus Genome Sequencing.</title>
        <authorList>
            <person name="Dunlap C."/>
        </authorList>
    </citation>
    <scope>NUCLEOTIDE SEQUENCE [LARGE SCALE GENOMIC DNA]</scope>
    <source>
        <strain evidence="2 3">NRS-1717</strain>
    </source>
</reference>
<accession>A0ABU6P246</accession>
<dbReference type="Gene3D" id="3.20.20.140">
    <property type="entry name" value="Metal-dependent hydrolases"/>
    <property type="match status" value="1"/>
</dbReference>
<keyword evidence="3" id="KW-1185">Reference proteome</keyword>
<evidence type="ECO:0000259" key="1">
    <source>
        <dbReference type="Pfam" id="PF01979"/>
    </source>
</evidence>
<dbReference type="Pfam" id="PF01979">
    <property type="entry name" value="Amidohydro_1"/>
    <property type="match status" value="1"/>
</dbReference>
<dbReference type="PANTHER" id="PTHR32027:SF9">
    <property type="entry name" value="BLL3847 PROTEIN"/>
    <property type="match status" value="1"/>
</dbReference>
<evidence type="ECO:0000313" key="2">
    <source>
        <dbReference type="EMBL" id="MED4403433.1"/>
    </source>
</evidence>
<comment type="caution">
    <text evidence="2">The sequence shown here is derived from an EMBL/GenBank/DDBJ whole genome shotgun (WGS) entry which is preliminary data.</text>
</comment>
<dbReference type="PANTHER" id="PTHR32027">
    <property type="entry name" value="CYTOSINE DEAMINASE"/>
    <property type="match status" value="1"/>
</dbReference>
<gene>
    <name evidence="2" type="ORF">P9271_19170</name>
</gene>
<proteinExistence type="predicted"/>
<dbReference type="InterPro" id="IPR006680">
    <property type="entry name" value="Amidohydro-rel"/>
</dbReference>
<name>A0ABU6P246_9BACI</name>
<protein>
    <submittedName>
        <fullName evidence="2">Amidohydrolase family protein</fullName>
    </submittedName>
</protein>
<dbReference type="InterPro" id="IPR032466">
    <property type="entry name" value="Metal_Hydrolase"/>
</dbReference>
<dbReference type="InterPro" id="IPR052349">
    <property type="entry name" value="Metallo-hydrolase_Enzymes"/>
</dbReference>
<dbReference type="SUPFAM" id="SSF51556">
    <property type="entry name" value="Metallo-dependent hydrolases"/>
    <property type="match status" value="1"/>
</dbReference>
<dbReference type="EMBL" id="JARTFS010000016">
    <property type="protein sequence ID" value="MED4403433.1"/>
    <property type="molecule type" value="Genomic_DNA"/>
</dbReference>